<keyword evidence="9 15" id="KW-0456">Lyase</keyword>
<dbReference type="eggNOG" id="arCOG02014">
    <property type="taxonomic scope" value="Archaea"/>
</dbReference>
<evidence type="ECO:0000256" key="11">
    <source>
        <dbReference type="ARBA" id="ARBA00047683"/>
    </source>
</evidence>
<dbReference type="FunCoup" id="Q2FKX9">
    <property type="interactions" value="131"/>
</dbReference>
<evidence type="ECO:0000256" key="8">
    <source>
        <dbReference type="ARBA" id="ARBA00023141"/>
    </source>
</evidence>
<evidence type="ECO:0000259" key="13">
    <source>
        <dbReference type="Pfam" id="PF00425"/>
    </source>
</evidence>
<dbReference type="Pfam" id="PF04715">
    <property type="entry name" value="Anth_synt_I_N"/>
    <property type="match status" value="1"/>
</dbReference>
<dbReference type="EMBL" id="CP000254">
    <property type="protein sequence ID" value="ABD41506.1"/>
    <property type="molecule type" value="Genomic_DNA"/>
</dbReference>
<evidence type="ECO:0000313" key="16">
    <source>
        <dbReference type="Proteomes" id="UP000001941"/>
    </source>
</evidence>
<dbReference type="KEGG" id="mhu:Mhun_1785"/>
<dbReference type="EnsemblBacteria" id="ABD41506">
    <property type="protein sequence ID" value="ABD41506"/>
    <property type="gene ID" value="Mhun_1785"/>
</dbReference>
<evidence type="ECO:0000256" key="10">
    <source>
        <dbReference type="ARBA" id="ARBA00025634"/>
    </source>
</evidence>
<dbReference type="Gene3D" id="3.60.120.10">
    <property type="entry name" value="Anthranilate synthase"/>
    <property type="match status" value="1"/>
</dbReference>
<dbReference type="GO" id="GO:0004049">
    <property type="term" value="F:anthranilate synthase activity"/>
    <property type="evidence" value="ECO:0007669"/>
    <property type="project" value="UniProtKB-EC"/>
</dbReference>
<evidence type="ECO:0000259" key="14">
    <source>
        <dbReference type="Pfam" id="PF04715"/>
    </source>
</evidence>
<dbReference type="SUPFAM" id="SSF56322">
    <property type="entry name" value="ADC synthase"/>
    <property type="match status" value="1"/>
</dbReference>
<comment type="catalytic activity">
    <reaction evidence="11">
        <text>chorismate + L-glutamine = anthranilate + pyruvate + L-glutamate + H(+)</text>
        <dbReference type="Rhea" id="RHEA:21732"/>
        <dbReference type="ChEBI" id="CHEBI:15361"/>
        <dbReference type="ChEBI" id="CHEBI:15378"/>
        <dbReference type="ChEBI" id="CHEBI:16567"/>
        <dbReference type="ChEBI" id="CHEBI:29748"/>
        <dbReference type="ChEBI" id="CHEBI:29985"/>
        <dbReference type="ChEBI" id="CHEBI:58359"/>
        <dbReference type="EC" id="4.1.3.27"/>
    </reaction>
</comment>
<dbReference type="PANTHER" id="PTHR11236:SF48">
    <property type="entry name" value="ISOCHORISMATE SYNTHASE MENF"/>
    <property type="match status" value="1"/>
</dbReference>
<feature type="domain" description="Chorismate-utilising enzyme C-terminal" evidence="13">
    <location>
        <begin position="238"/>
        <end position="490"/>
    </location>
</feature>
<feature type="coiled-coil region" evidence="12">
    <location>
        <begin position="192"/>
        <end position="219"/>
    </location>
</feature>
<dbReference type="GO" id="GO:0046872">
    <property type="term" value="F:metal ion binding"/>
    <property type="evidence" value="ECO:0007669"/>
    <property type="project" value="UniProtKB-KW"/>
</dbReference>
<comment type="function">
    <text evidence="10">Part of a heterotetrameric complex that catalyzes the two-step biosynthesis of anthranilate, an intermediate in the biosynthesis of L-tryptophan. In the first step, the glutamine-binding beta subunit (TrpG) of anthranilate synthase (AS) provides the glutamine amidotransferase activity which generates ammonia as a substrate that, along with chorismate, is used in the second step, catalyzed by the large alpha subunit of AS (TrpE) to produce anthranilate. In the absence of TrpG, TrpE can synthesize anthranilate directly from chorismate and high concentrations of ammonia.</text>
</comment>
<keyword evidence="6" id="KW-0028">Amino-acid biosynthesis</keyword>
<evidence type="ECO:0000256" key="4">
    <source>
        <dbReference type="ARBA" id="ARBA00020653"/>
    </source>
</evidence>
<dbReference type="PRINTS" id="PR00095">
    <property type="entry name" value="ANTSNTHASEI"/>
</dbReference>
<organism evidence="15 16">
    <name type="scientific">Methanospirillum hungatei JF-1 (strain ATCC 27890 / DSM 864 / NBRC 100397 / JF-1)</name>
    <dbReference type="NCBI Taxonomy" id="323259"/>
    <lineage>
        <taxon>Archaea</taxon>
        <taxon>Methanobacteriati</taxon>
        <taxon>Methanobacteriota</taxon>
        <taxon>Stenosarchaea group</taxon>
        <taxon>Methanomicrobia</taxon>
        <taxon>Methanomicrobiales</taxon>
        <taxon>Methanospirillaceae</taxon>
        <taxon>Methanospirillum</taxon>
    </lineage>
</organism>
<evidence type="ECO:0000256" key="2">
    <source>
        <dbReference type="ARBA" id="ARBA00004873"/>
    </source>
</evidence>
<accession>Q2FKX9</accession>
<dbReference type="InterPro" id="IPR015890">
    <property type="entry name" value="Chorismate_C"/>
</dbReference>
<reference evidence="16" key="1">
    <citation type="journal article" date="2016" name="Stand. Genomic Sci.">
        <title>Complete genome sequence of Methanospirillum hungatei type strain JF1.</title>
        <authorList>
            <person name="Gunsalus R.P."/>
            <person name="Cook L.E."/>
            <person name="Crable B."/>
            <person name="Rohlin L."/>
            <person name="McDonald E."/>
            <person name="Mouttaki H."/>
            <person name="Sieber J.R."/>
            <person name="Poweleit N."/>
            <person name="Zhou H."/>
            <person name="Lapidus A.L."/>
            <person name="Daligault H.E."/>
            <person name="Land M."/>
            <person name="Gilna P."/>
            <person name="Ivanova N."/>
            <person name="Kyrpides N."/>
            <person name="Culley D.E."/>
            <person name="McInerney M.J."/>
        </authorList>
    </citation>
    <scope>NUCLEOTIDE SEQUENCE [LARGE SCALE GENOMIC DNA]</scope>
    <source>
        <strain evidence="16">ATCC 27890 / DSM 864 / NBRC 100397 / JF-1</strain>
    </source>
</reference>
<evidence type="ECO:0000256" key="3">
    <source>
        <dbReference type="ARBA" id="ARBA00011575"/>
    </source>
</evidence>
<dbReference type="HOGENOM" id="CLU_006493_9_3_2"/>
<dbReference type="AlphaFoldDB" id="Q2FKX9"/>
<dbReference type="PANTHER" id="PTHR11236">
    <property type="entry name" value="AMINOBENZOATE/ANTHRANILATE SYNTHASE"/>
    <property type="match status" value="1"/>
</dbReference>
<dbReference type="GO" id="GO:0000162">
    <property type="term" value="P:L-tryptophan biosynthetic process"/>
    <property type="evidence" value="ECO:0007669"/>
    <property type="project" value="UniProtKB-UniPathway"/>
</dbReference>
<dbReference type="Pfam" id="PF00425">
    <property type="entry name" value="Chorismate_bind"/>
    <property type="match status" value="1"/>
</dbReference>
<keyword evidence="16" id="KW-1185">Reference proteome</keyword>
<dbReference type="InterPro" id="IPR019999">
    <property type="entry name" value="Anth_synth_I-like"/>
</dbReference>
<dbReference type="Proteomes" id="UP000001941">
    <property type="component" value="Chromosome"/>
</dbReference>
<proteinExistence type="predicted"/>
<keyword evidence="7" id="KW-0460">Magnesium</keyword>
<evidence type="ECO:0000256" key="9">
    <source>
        <dbReference type="ARBA" id="ARBA00023239"/>
    </source>
</evidence>
<comment type="pathway">
    <text evidence="2">Amino-acid biosynthesis; L-tryptophan biosynthesis; L-tryptophan from chorismate: step 1/5.</text>
</comment>
<dbReference type="STRING" id="323259.Mhun_1785"/>
<name>Q2FKX9_METHJ</name>
<keyword evidence="5" id="KW-0479">Metal-binding</keyword>
<evidence type="ECO:0000313" key="15">
    <source>
        <dbReference type="EMBL" id="ABD41506.1"/>
    </source>
</evidence>
<keyword evidence="8" id="KW-0057">Aromatic amino acid biosynthesis</keyword>
<comment type="subunit">
    <text evidence="3">Heterotetramer consisting of two non-identical subunits: a beta subunit (TrpG) and a large alpha subunit (TrpE).</text>
</comment>
<evidence type="ECO:0000256" key="12">
    <source>
        <dbReference type="SAM" id="Coils"/>
    </source>
</evidence>
<dbReference type="InParanoid" id="Q2FKX9"/>
<sequence>MDTAMKAGQSMGIFPFQLYEKIAKSALQTTYIPVFLPIPEPSVNPAEIYATLSQEQGFLLESMEGVPKRAVRSIIGVKPLATLAVSDSCIISGKEGEVFQNLLQDQEITSPTDVLRIIQRELSAYTPDAGTFSGGMAGYCRYDLVRDITGGMVQAGQEEGPVIRLMIPGDLIIFDHVAHSCLLIAGTFIQKGDNYQEKYDDAVRRVHTLEQEIANLKKRAPIPTVMYEKVHLPDHDRDLYEHAVEQALQHIRAGDIFQIVLSRRFSLPYSADPYRIYQVLRTINPSPYLYYFNFGDEAIIGSSPEMLVKTKGRTVMTVPIAGTRPRGKTETEDAQLAEELLADPKERAEHLMLVDLARNDIGRVSEFGTVKVPDFMSIDKFSHVQHITSVVTGELQAEKGPVDVLEACFPAGTVSGAPKIRAMQIIQDLEPTPRGIYSGAVGYLGFDGLMEFAIAIRTVIVKNNIATCQAGAGIVADSVPSKEFDETQAKAGAMAQAIFTAGRLP</sequence>
<evidence type="ECO:0000256" key="6">
    <source>
        <dbReference type="ARBA" id="ARBA00022822"/>
    </source>
</evidence>
<evidence type="ECO:0000256" key="1">
    <source>
        <dbReference type="ARBA" id="ARBA00001946"/>
    </source>
</evidence>
<comment type="cofactor">
    <cofactor evidence="1">
        <name>Mg(2+)</name>
        <dbReference type="ChEBI" id="CHEBI:18420"/>
    </cofactor>
</comment>
<dbReference type="UniPathway" id="UPA00035">
    <property type="reaction ID" value="UER00040"/>
</dbReference>
<dbReference type="RefSeq" id="WP_011448770.1">
    <property type="nucleotide sequence ID" value="NC_007796.1"/>
</dbReference>
<dbReference type="InterPro" id="IPR006805">
    <property type="entry name" value="Anth_synth_I_N"/>
</dbReference>
<keyword evidence="6" id="KW-0822">Tryptophan biosynthesis</keyword>
<keyword evidence="12" id="KW-0175">Coiled coil</keyword>
<protein>
    <recommendedName>
        <fullName evidence="4">Anthranilate synthase component 1</fullName>
    </recommendedName>
</protein>
<evidence type="ECO:0000256" key="7">
    <source>
        <dbReference type="ARBA" id="ARBA00022842"/>
    </source>
</evidence>
<evidence type="ECO:0000256" key="5">
    <source>
        <dbReference type="ARBA" id="ARBA00022723"/>
    </source>
</evidence>
<gene>
    <name evidence="15" type="ordered locus">Mhun_1785</name>
</gene>
<dbReference type="InterPro" id="IPR005801">
    <property type="entry name" value="ADC_synthase"/>
</dbReference>
<dbReference type="GeneID" id="3924367"/>
<feature type="domain" description="Anthranilate synthase component I N-terminal" evidence="14">
    <location>
        <begin position="42"/>
        <end position="182"/>
    </location>
</feature>